<dbReference type="PROSITE" id="PS51021">
    <property type="entry name" value="BAR"/>
    <property type="match status" value="1"/>
</dbReference>
<evidence type="ECO:0000256" key="2">
    <source>
        <dbReference type="PROSITE-ProRule" id="PRU00192"/>
    </source>
</evidence>
<evidence type="ECO:0000259" key="4">
    <source>
        <dbReference type="PROSITE" id="PS50002"/>
    </source>
</evidence>
<dbReference type="PROSITE" id="PS50002">
    <property type="entry name" value="SH3"/>
    <property type="match status" value="1"/>
</dbReference>
<dbReference type="SMART" id="SM00721">
    <property type="entry name" value="BAR"/>
    <property type="match status" value="1"/>
</dbReference>
<dbReference type="GO" id="GO:0008289">
    <property type="term" value="F:lipid binding"/>
    <property type="evidence" value="ECO:0007669"/>
    <property type="project" value="TreeGrafter"/>
</dbReference>
<dbReference type="Gene3D" id="2.30.30.40">
    <property type="entry name" value="SH3 Domains"/>
    <property type="match status" value="1"/>
</dbReference>
<dbReference type="SMART" id="SM00326">
    <property type="entry name" value="SH3"/>
    <property type="match status" value="1"/>
</dbReference>
<dbReference type="GO" id="GO:0097320">
    <property type="term" value="P:plasma membrane tubulation"/>
    <property type="evidence" value="ECO:0007669"/>
    <property type="project" value="TreeGrafter"/>
</dbReference>
<sequence>MKGIGKAFARAPHMIGSKVGMGKQSVDAETNELVRKFSGLEEYTAKLVKDSSSFSDSVASMLTSGAGFATAFSTLFNPLVDEGSLTARHPEAEVTLRNIDHYHELMAELRDAIQPELELVDARVTAPLKEYQELLKKIRKTITKREHKLVDYDRHNNSYNKLKDKKEKSLSDEKNLFKYEQELEIATQEYEHYNNMLKAEIPHFLALSTSLISPIFQTFYYIEIGILYTLLDKLQAFATSTYGADALAVDGLETMHHERMGDVPERIEALSITKRFTSTAKFMSQHRANSDSETGSLHRASSTYSSSSLGRSGTSSSFARPAASDAAPPAYSPPAVSPGLAGKRPPPPPPPGRPGAAAKKEYVTALYDYTAQAGGDLSFRAGDKIEIVKRTESDQDWWTGRLNGQEGQFPANYVDASK</sequence>
<evidence type="ECO:0000256" key="3">
    <source>
        <dbReference type="SAM" id="MobiDB-lite"/>
    </source>
</evidence>
<name>A0A511KJE1_RHOTO</name>
<organism evidence="6 7">
    <name type="scientific">Rhodotorula toruloides</name>
    <name type="common">Yeast</name>
    <name type="synonym">Rhodosporidium toruloides</name>
    <dbReference type="NCBI Taxonomy" id="5286"/>
    <lineage>
        <taxon>Eukaryota</taxon>
        <taxon>Fungi</taxon>
        <taxon>Dikarya</taxon>
        <taxon>Basidiomycota</taxon>
        <taxon>Pucciniomycotina</taxon>
        <taxon>Microbotryomycetes</taxon>
        <taxon>Sporidiobolales</taxon>
        <taxon>Sporidiobolaceae</taxon>
        <taxon>Rhodotorula</taxon>
    </lineage>
</organism>
<dbReference type="InterPro" id="IPR027267">
    <property type="entry name" value="AH/BAR_dom_sf"/>
</dbReference>
<dbReference type="GO" id="GO:0030479">
    <property type="term" value="C:actin cortical patch"/>
    <property type="evidence" value="ECO:0007669"/>
    <property type="project" value="TreeGrafter"/>
</dbReference>
<protein>
    <submittedName>
        <fullName evidence="6">BAR adaptor protein</fullName>
    </submittedName>
</protein>
<dbReference type="Pfam" id="PF00018">
    <property type="entry name" value="SH3_1"/>
    <property type="match status" value="1"/>
</dbReference>
<dbReference type="InterPro" id="IPR004148">
    <property type="entry name" value="BAR_dom"/>
</dbReference>
<dbReference type="SUPFAM" id="SSF50044">
    <property type="entry name" value="SH3-domain"/>
    <property type="match status" value="1"/>
</dbReference>
<evidence type="ECO:0000256" key="1">
    <source>
        <dbReference type="ARBA" id="ARBA00022443"/>
    </source>
</evidence>
<evidence type="ECO:0000313" key="6">
    <source>
        <dbReference type="EMBL" id="GEM10498.1"/>
    </source>
</evidence>
<dbReference type="AlphaFoldDB" id="A0A511KJE1"/>
<feature type="domain" description="SH3" evidence="4">
    <location>
        <begin position="358"/>
        <end position="418"/>
    </location>
</feature>
<evidence type="ECO:0000313" key="7">
    <source>
        <dbReference type="Proteomes" id="UP000321518"/>
    </source>
</evidence>
<feature type="compositionally biased region" description="Low complexity" evidence="3">
    <location>
        <begin position="297"/>
        <end position="329"/>
    </location>
</feature>
<dbReference type="Gene3D" id="1.20.1270.60">
    <property type="entry name" value="Arfaptin homology (AH) domain/BAR domain"/>
    <property type="match status" value="1"/>
</dbReference>
<gene>
    <name evidence="6" type="ORF">Rt10032_c11g4515</name>
</gene>
<dbReference type="EMBL" id="BJWK01000011">
    <property type="protein sequence ID" value="GEM10498.1"/>
    <property type="molecule type" value="Genomic_DNA"/>
</dbReference>
<keyword evidence="1 2" id="KW-0728">SH3 domain</keyword>
<dbReference type="GO" id="GO:0051666">
    <property type="term" value="P:actin cortical patch localization"/>
    <property type="evidence" value="ECO:0007669"/>
    <property type="project" value="InterPro"/>
</dbReference>
<feature type="compositionally biased region" description="Pro residues" evidence="3">
    <location>
        <begin position="344"/>
        <end position="353"/>
    </location>
</feature>
<dbReference type="InterPro" id="IPR036028">
    <property type="entry name" value="SH3-like_dom_sf"/>
</dbReference>
<dbReference type="SUPFAM" id="SSF103657">
    <property type="entry name" value="BAR/IMD domain-like"/>
    <property type="match status" value="1"/>
</dbReference>
<dbReference type="GO" id="GO:0043332">
    <property type="term" value="C:mating projection tip"/>
    <property type="evidence" value="ECO:0007669"/>
    <property type="project" value="TreeGrafter"/>
</dbReference>
<dbReference type="GO" id="GO:1990528">
    <property type="term" value="C:Rvs161p-Rvs167p complex"/>
    <property type="evidence" value="ECO:0007669"/>
    <property type="project" value="TreeGrafter"/>
</dbReference>
<dbReference type="Pfam" id="PF03114">
    <property type="entry name" value="BAR"/>
    <property type="match status" value="1"/>
</dbReference>
<dbReference type="FunFam" id="2.30.30.40:FF:000100">
    <property type="entry name" value="SH3 domain-containing YSC84-like protein 1"/>
    <property type="match status" value="1"/>
</dbReference>
<comment type="caution">
    <text evidence="6">The sequence shown here is derived from an EMBL/GenBank/DDBJ whole genome shotgun (WGS) entry which is preliminary data.</text>
</comment>
<feature type="domain" description="BAR" evidence="5">
    <location>
        <begin position="15"/>
        <end position="247"/>
    </location>
</feature>
<dbReference type="PRINTS" id="PR00452">
    <property type="entry name" value="SH3DOMAIN"/>
</dbReference>
<dbReference type="Proteomes" id="UP000321518">
    <property type="component" value="Unassembled WGS sequence"/>
</dbReference>
<dbReference type="GO" id="GO:0031097">
    <property type="term" value="C:medial cortex"/>
    <property type="evidence" value="ECO:0007669"/>
    <property type="project" value="TreeGrafter"/>
</dbReference>
<feature type="region of interest" description="Disordered" evidence="3">
    <location>
        <begin position="283"/>
        <end position="357"/>
    </location>
</feature>
<dbReference type="PANTHER" id="PTHR47174:SF1">
    <property type="entry name" value="REDUCED VIABILITY UPON STARVATION PROTEIN 167"/>
    <property type="match status" value="1"/>
</dbReference>
<accession>A0A511KJE1</accession>
<dbReference type="InterPro" id="IPR046982">
    <property type="entry name" value="BIN3/RVS161-like"/>
</dbReference>
<dbReference type="PANTHER" id="PTHR47174">
    <property type="entry name" value="BRIDGING INTEGRATOR 3"/>
    <property type="match status" value="1"/>
</dbReference>
<dbReference type="GO" id="GO:0006897">
    <property type="term" value="P:endocytosis"/>
    <property type="evidence" value="ECO:0007669"/>
    <property type="project" value="InterPro"/>
</dbReference>
<dbReference type="PRINTS" id="PR01887">
    <property type="entry name" value="SPECTRNALPHA"/>
</dbReference>
<reference evidence="6 7" key="1">
    <citation type="submission" date="2019-07" db="EMBL/GenBank/DDBJ databases">
        <title>Rhodotorula toruloides NBRC10032 genome sequencing.</title>
        <authorList>
            <person name="Shida Y."/>
            <person name="Takaku H."/>
            <person name="Ogasawara W."/>
            <person name="Mori K."/>
        </authorList>
    </citation>
    <scope>NUCLEOTIDE SEQUENCE [LARGE SCALE GENOMIC DNA]</scope>
    <source>
        <strain evidence="6 7">NBRC10032</strain>
    </source>
</reference>
<proteinExistence type="predicted"/>
<evidence type="ECO:0000259" key="5">
    <source>
        <dbReference type="PROSITE" id="PS51021"/>
    </source>
</evidence>
<dbReference type="InterPro" id="IPR001452">
    <property type="entry name" value="SH3_domain"/>
</dbReference>
<dbReference type="CDD" id="cd07599">
    <property type="entry name" value="BAR_Rvs167p"/>
    <property type="match status" value="1"/>
</dbReference>
<dbReference type="OrthoDB" id="2159336at2759"/>